<dbReference type="GO" id="GO:0008270">
    <property type="term" value="F:zinc ion binding"/>
    <property type="evidence" value="ECO:0007669"/>
    <property type="project" value="UniProtKB-UniRule"/>
</dbReference>
<dbReference type="HOGENOM" id="CLU_061241_1_0_1"/>
<evidence type="ECO:0000256" key="5">
    <source>
        <dbReference type="ARBA" id="ARBA00023239"/>
    </source>
</evidence>
<feature type="binding site" evidence="7">
    <location>
        <position position="253"/>
    </location>
    <ligand>
        <name>Zn(2+)</name>
        <dbReference type="ChEBI" id="CHEBI:29105"/>
    </ligand>
</feature>
<keyword evidence="5 7" id="KW-0456">Lyase</keyword>
<evidence type="ECO:0000256" key="1">
    <source>
        <dbReference type="ARBA" id="ARBA00022688"/>
    </source>
</evidence>
<comment type="subcellular location">
    <subcellularLocation>
        <location evidence="7">Mitochondrion inner membrane</location>
        <topology evidence="7">Peripheral membrane protein</topology>
        <orientation evidence="7">Matrix side</orientation>
    </subcellularLocation>
</comment>
<comment type="function">
    <text evidence="7">Lyase that catalyzes the C1-decarboxylation of 4-hydroxy-3-methoxy-5-(all-trans-polyprenyl)benzoic acid into 2-methoxy-6-(all-trans-polyprenyl)phenol during ubiquinone biosynthesis.</text>
</comment>
<dbReference type="KEGG" id="tasa:A1Q1_03454"/>
<evidence type="ECO:0000313" key="10">
    <source>
        <dbReference type="Proteomes" id="UP000002748"/>
    </source>
</evidence>
<dbReference type="VEuPathDB" id="FungiDB:A1Q1_03454"/>
<dbReference type="InterPro" id="IPR027540">
    <property type="entry name" value="Coq4_euk"/>
</dbReference>
<comment type="similarity">
    <text evidence="7">Belongs to the COQ4 family.</text>
</comment>
<keyword evidence="3 7" id="KW-0496">Mitochondrion</keyword>
<comment type="catalytic activity">
    <reaction evidence="7">
        <text>a 4-hydroxy-3-methoxy-5-(all-trans-polyprenyl)benzoate + H(+) = a 2-methoxy-6-(all-trans-polyprenyl)phenol + CO2</text>
        <dbReference type="Rhea" id="RHEA:81179"/>
        <dbReference type="Rhea" id="RHEA-COMP:9551"/>
        <dbReference type="Rhea" id="RHEA-COMP:10931"/>
        <dbReference type="ChEBI" id="CHEBI:15378"/>
        <dbReference type="ChEBI" id="CHEBI:16526"/>
        <dbReference type="ChEBI" id="CHEBI:62731"/>
        <dbReference type="ChEBI" id="CHEBI:84443"/>
        <dbReference type="EC" id="4.1.1.130"/>
    </reaction>
</comment>
<comment type="pathway">
    <text evidence="7">Cofactor biosynthesis; ubiquinone biosynthesis.</text>
</comment>
<dbReference type="GO" id="GO:0120539">
    <property type="term" value="F:4-hydroxy-3-methoxy-5-polyprenylbenzoate decarboxylase activity"/>
    <property type="evidence" value="ECO:0007669"/>
    <property type="project" value="UniProtKB-EC"/>
</dbReference>
<dbReference type="Pfam" id="PF05019">
    <property type="entry name" value="Coq4"/>
    <property type="match status" value="1"/>
</dbReference>
<feature type="compositionally biased region" description="Polar residues" evidence="8">
    <location>
        <begin position="67"/>
        <end position="77"/>
    </location>
</feature>
<evidence type="ECO:0000256" key="7">
    <source>
        <dbReference type="HAMAP-Rule" id="MF_03111"/>
    </source>
</evidence>
<comment type="subunit">
    <text evidence="7">Component of a multi-subunit COQ enzyme complex, composed of at least COQ3, COQ4, COQ5, COQ6, COQ7 and COQ9.</text>
</comment>
<evidence type="ECO:0000256" key="2">
    <source>
        <dbReference type="ARBA" id="ARBA00022792"/>
    </source>
</evidence>
<evidence type="ECO:0000256" key="6">
    <source>
        <dbReference type="ARBA" id="ARBA00081568"/>
    </source>
</evidence>
<dbReference type="PANTHER" id="PTHR12922:SF7">
    <property type="entry name" value="UBIQUINONE BIOSYNTHESIS PROTEIN COQ4 HOMOLOG, MITOCHONDRIAL"/>
    <property type="match status" value="1"/>
</dbReference>
<keyword evidence="7" id="KW-0862">Zinc</keyword>
<feature type="region of interest" description="Disordered" evidence="8">
    <location>
        <begin position="24"/>
        <end position="123"/>
    </location>
</feature>
<dbReference type="UniPathway" id="UPA00232"/>
<keyword evidence="2 7" id="KW-0999">Mitochondrion inner membrane</keyword>
<feature type="binding site" evidence="7">
    <location>
        <position position="257"/>
    </location>
    <ligand>
        <name>Zn(2+)</name>
        <dbReference type="ChEBI" id="CHEBI:29105"/>
    </ligand>
</feature>
<accession>J6EXW5</accession>
<proteinExistence type="inferred from homology"/>
<organism evidence="9 10">
    <name type="scientific">Trichosporon asahii var. asahii (strain ATCC 90039 / CBS 2479 / JCM 2466 / KCTC 7840 / NBRC 103889/ NCYC 2677 / UAMH 7654)</name>
    <name type="common">Yeast</name>
    <dbReference type="NCBI Taxonomy" id="1186058"/>
    <lineage>
        <taxon>Eukaryota</taxon>
        <taxon>Fungi</taxon>
        <taxon>Dikarya</taxon>
        <taxon>Basidiomycota</taxon>
        <taxon>Agaricomycotina</taxon>
        <taxon>Tremellomycetes</taxon>
        <taxon>Trichosporonales</taxon>
        <taxon>Trichosporonaceae</taxon>
        <taxon>Trichosporon</taxon>
    </lineage>
</organism>
<dbReference type="InterPro" id="IPR007715">
    <property type="entry name" value="Coq4"/>
</dbReference>
<gene>
    <name evidence="7" type="primary">COQ4</name>
    <name evidence="9" type="ORF">A1Q1_03454</name>
</gene>
<evidence type="ECO:0000256" key="3">
    <source>
        <dbReference type="ARBA" id="ARBA00023128"/>
    </source>
</evidence>
<dbReference type="HAMAP" id="MF_03111">
    <property type="entry name" value="Coq4"/>
    <property type="match status" value="1"/>
</dbReference>
<feature type="binding site" evidence="7">
    <location>
        <position position="269"/>
    </location>
    <ligand>
        <name>Zn(2+)</name>
        <dbReference type="ChEBI" id="CHEBI:29105"/>
    </ligand>
</feature>
<comment type="cofactor">
    <cofactor evidence="7">
        <name>Zn(2+)</name>
        <dbReference type="ChEBI" id="CHEBI:29105"/>
    </cofactor>
</comment>
<evidence type="ECO:0000256" key="4">
    <source>
        <dbReference type="ARBA" id="ARBA00023136"/>
    </source>
</evidence>
<dbReference type="AlphaFoldDB" id="J6EXW5"/>
<dbReference type="GO" id="GO:0031314">
    <property type="term" value="C:extrinsic component of mitochondrial inner membrane"/>
    <property type="evidence" value="ECO:0007669"/>
    <property type="project" value="UniProtKB-UniRule"/>
</dbReference>
<dbReference type="EMBL" id="ALBS01000233">
    <property type="protein sequence ID" value="EJT47677.1"/>
    <property type="molecule type" value="Genomic_DNA"/>
</dbReference>
<evidence type="ECO:0000256" key="8">
    <source>
        <dbReference type="SAM" id="MobiDB-lite"/>
    </source>
</evidence>
<sequence>MAMSRLSALWRGTGPAAATAINATPSSVAASRPPTTVPHVTSAPAEAIETGQALPTGVEPILKPATDTISPPSTPAASFSVDPAPEIEPWSPARPSSSTAEKGKKNGRVSRSQPSYEVDELGRRKNYPTHVPLNAGQNALLAVGSGLWGVMNYATRPDLIATLSETTSSSFLSTLHEHMSMTPEGRQILRDRPTLSSKTVNLDYLRGLRRGTLGREYVEWLDRDGITPDSREVVRYIDSPSLAYTMLRYRQTHDLYHTLFCLPPTLVHELSLKVVEWANMRLPAAALSSTFGPLRLSAKRRRMWAQDWVPWALRQGEMGRTLNAVYWEKRWEQGIGELRRELGVERMNDHKVESRWRGYRVLREMERDLRRKGEWIDEPEEW</sequence>
<dbReference type="RefSeq" id="XP_014178727.1">
    <property type="nucleotide sequence ID" value="XM_014323252.1"/>
</dbReference>
<protein>
    <recommendedName>
        <fullName evidence="6">4-hydroxy-3-methoxy-5-polyprenylbenzoate decarboxylase</fullName>
    </recommendedName>
</protein>
<keyword evidence="4 7" id="KW-0472">Membrane</keyword>
<evidence type="ECO:0000313" key="9">
    <source>
        <dbReference type="EMBL" id="EJT47677.1"/>
    </source>
</evidence>
<dbReference type="GeneID" id="25986967"/>
<keyword evidence="1 7" id="KW-0831">Ubiquinone biosynthesis</keyword>
<keyword evidence="9" id="KW-0830">Ubiquinone</keyword>
<dbReference type="PANTHER" id="PTHR12922">
    <property type="entry name" value="UBIQUINONE BIOSYNTHESIS PROTEIN"/>
    <property type="match status" value="1"/>
</dbReference>
<name>J6EXW5_TRIAS</name>
<dbReference type="Proteomes" id="UP000002748">
    <property type="component" value="Unassembled WGS sequence"/>
</dbReference>
<feature type="binding site" evidence="7">
    <location>
        <position position="254"/>
    </location>
    <ligand>
        <name>Zn(2+)</name>
        <dbReference type="ChEBI" id="CHEBI:29105"/>
    </ligand>
</feature>
<dbReference type="OrthoDB" id="4249at2759"/>
<comment type="caution">
    <text evidence="9">The sequence shown here is derived from an EMBL/GenBank/DDBJ whole genome shotgun (WGS) entry which is preliminary data.</text>
</comment>
<keyword evidence="7" id="KW-0479">Metal-binding</keyword>
<reference evidence="9 10" key="1">
    <citation type="journal article" date="2012" name="Eukaryot. Cell">
        <title>Draft genome sequence of CBS 2479, the standard type strain of Trichosporon asahii.</title>
        <authorList>
            <person name="Yang R.Y."/>
            <person name="Li H.T."/>
            <person name="Zhu H."/>
            <person name="Zhou G.P."/>
            <person name="Wang M."/>
            <person name="Wang L."/>
        </authorList>
    </citation>
    <scope>NUCLEOTIDE SEQUENCE [LARGE SCALE GENOMIC DNA]</scope>
    <source>
        <strain evidence="10">ATCC 90039 / CBS 2479 / JCM 2466 / KCTC 7840 / NCYC 2677 / UAMH 7654</strain>
    </source>
</reference>